<dbReference type="GO" id="GO:0004553">
    <property type="term" value="F:hydrolase activity, hydrolyzing O-glycosyl compounds"/>
    <property type="evidence" value="ECO:0007669"/>
    <property type="project" value="InterPro"/>
</dbReference>
<evidence type="ECO:0000259" key="3">
    <source>
        <dbReference type="SMART" id="SM00642"/>
    </source>
</evidence>
<dbReference type="SMART" id="SM00642">
    <property type="entry name" value="Aamy"/>
    <property type="match status" value="1"/>
</dbReference>
<name>A0A329G744_WEICO</name>
<evidence type="ECO:0000256" key="1">
    <source>
        <dbReference type="ARBA" id="ARBA00022801"/>
    </source>
</evidence>
<dbReference type="InterPro" id="IPR014756">
    <property type="entry name" value="Ig_E-set"/>
</dbReference>
<dbReference type="EMBL" id="JAAOCX010000015">
    <property type="protein sequence ID" value="MBJ7633349.1"/>
    <property type="molecule type" value="Genomic_DNA"/>
</dbReference>
<sequence>MEFDSFLVANRDPFGAVIVGETITLHTQGHAEEVRLRVYDDETGKVTWYDLHEEDEDNWVVEISAAHAGLLYYRFEVIDGYNQYWLAAQGNNLGGAAEVYGMHHASIPDFQITVMAELEELPEWYQEARFYHIFVDRFNNGNKDMHVNNPKPNSFIYANKRDTPFYVRDKQGEIARWEFFGGNFQGIAEKLDYILELGCNAIYLSPIFEANSNHRYDTSDYLALDPILGDEDDFKFLLDEAHKRGMHIILDGVFNHVGQYSRYFNKDGHFKEPGAYQGPSSKYYHWFDFTDFPDEYNSWWGVKDLPVINKSEASYRKFIYGDKDSVINHWNNFGVDGWRLDVADELPDDFIAGIRDQMSKEQVLIGEVWEDASNKVAYDQRRQYLLGGGLQATMHYPLRNLILDFMLEEIDARVFTTVLMTLESNYPKNAFFGAFTNMGTHDTKRLFTEMGEDEEKLKRALELWLTMPGVPCVYYGDEMGMTGGKDPENRGYFPWDEPRGEIFNKFQRLLQSRPTWWQSADWFECHAIDSDTLIYAFHKDGQHEMMQFSRKTGLAIIKQQ</sequence>
<dbReference type="GO" id="GO:0005975">
    <property type="term" value="P:carbohydrate metabolic process"/>
    <property type="evidence" value="ECO:0007669"/>
    <property type="project" value="InterPro"/>
</dbReference>
<reference evidence="5 6" key="2">
    <citation type="journal article" date="2021" name="Int. J. Food Microbiol.">
        <title>Safety demonstration of a microbial species for use in the food chain: Weissella confusa.</title>
        <authorList>
            <person name="Bourdichon F."/>
            <person name="Patrone V."/>
            <person name="Fontana A."/>
            <person name="Milani G."/>
            <person name="Morelli L."/>
        </authorList>
    </citation>
    <scope>NUCLEOTIDE SEQUENCE [LARGE SCALE GENOMIC DNA]</scope>
    <source>
        <strain evidence="4">CCUG 30943</strain>
        <strain evidence="5 6">CCUG 43002</strain>
    </source>
</reference>
<dbReference type="InterPro" id="IPR006047">
    <property type="entry name" value="GH13_cat_dom"/>
</dbReference>
<dbReference type="Gene3D" id="3.90.400.10">
    <property type="entry name" value="Oligo-1,6-glucosidase, Domain 2"/>
    <property type="match status" value="1"/>
</dbReference>
<accession>A0A329G744</accession>
<dbReference type="InterPro" id="IPR004185">
    <property type="entry name" value="Glyco_hydro_13_lg-like_dom"/>
</dbReference>
<dbReference type="InterPro" id="IPR045857">
    <property type="entry name" value="O16G_dom_2"/>
</dbReference>
<proteinExistence type="predicted"/>
<dbReference type="Gene3D" id="3.20.20.80">
    <property type="entry name" value="Glycosidases"/>
    <property type="match status" value="1"/>
</dbReference>
<gene>
    <name evidence="5" type="ORF">HAU20_10045</name>
    <name evidence="4" type="ORF">HAU43_09675</name>
</gene>
<dbReference type="Gene3D" id="2.60.40.10">
    <property type="entry name" value="Immunoglobulins"/>
    <property type="match status" value="1"/>
</dbReference>
<dbReference type="InterPro" id="IPR013783">
    <property type="entry name" value="Ig-like_fold"/>
</dbReference>
<keyword evidence="6" id="KW-1185">Reference proteome</keyword>
<dbReference type="RefSeq" id="WP_003610473.1">
    <property type="nucleotide sequence ID" value="NZ_ALXH01000105.1"/>
</dbReference>
<dbReference type="PANTHER" id="PTHR10357">
    <property type="entry name" value="ALPHA-AMYLASE FAMILY MEMBER"/>
    <property type="match status" value="1"/>
</dbReference>
<dbReference type="CDD" id="cd02857">
    <property type="entry name" value="E_set_CDase_PDE_N"/>
    <property type="match status" value="1"/>
</dbReference>
<organism evidence="5 6">
    <name type="scientific">Weissella confusa</name>
    <name type="common">Lactobacillus confusus</name>
    <dbReference type="NCBI Taxonomy" id="1583"/>
    <lineage>
        <taxon>Bacteria</taxon>
        <taxon>Bacillati</taxon>
        <taxon>Bacillota</taxon>
        <taxon>Bacilli</taxon>
        <taxon>Lactobacillales</taxon>
        <taxon>Lactobacillaceae</taxon>
        <taxon>Weissella</taxon>
    </lineage>
</organism>
<keyword evidence="2" id="KW-0326">Glycosidase</keyword>
<dbReference type="SUPFAM" id="SSF81296">
    <property type="entry name" value="E set domains"/>
    <property type="match status" value="1"/>
</dbReference>
<dbReference type="Pfam" id="PF00128">
    <property type="entry name" value="Alpha-amylase"/>
    <property type="match status" value="1"/>
</dbReference>
<keyword evidence="1 5" id="KW-0378">Hydrolase</keyword>
<dbReference type="SUPFAM" id="SSF51445">
    <property type="entry name" value="(Trans)glycosidases"/>
    <property type="match status" value="1"/>
</dbReference>
<evidence type="ECO:0000313" key="5">
    <source>
        <dbReference type="EMBL" id="MBJ7639714.1"/>
    </source>
</evidence>
<dbReference type="Proteomes" id="UP000728106">
    <property type="component" value="Unassembled WGS sequence"/>
</dbReference>
<reference evidence="5" key="1">
    <citation type="submission" date="2020-02" db="EMBL/GenBank/DDBJ databases">
        <authorList>
            <person name="Fontana A."/>
            <person name="Patrone V."/>
            <person name="Morelli L."/>
        </authorList>
    </citation>
    <scope>NUCLEOTIDE SEQUENCE</scope>
    <source>
        <strain evidence="4">CCUG 30943</strain>
        <strain evidence="5">CCUG 43002</strain>
    </source>
</reference>
<dbReference type="CDD" id="cd11338">
    <property type="entry name" value="AmyAc_CMD"/>
    <property type="match status" value="1"/>
</dbReference>
<evidence type="ECO:0000256" key="2">
    <source>
        <dbReference type="ARBA" id="ARBA00023295"/>
    </source>
</evidence>
<dbReference type="PANTHER" id="PTHR10357:SF210">
    <property type="entry name" value="MALTODEXTRIN GLUCOSIDASE"/>
    <property type="match status" value="1"/>
</dbReference>
<dbReference type="InterPro" id="IPR017853">
    <property type="entry name" value="GH"/>
</dbReference>
<protein>
    <submittedName>
        <fullName evidence="5">Glycoside hydrolase family 13 protein</fullName>
    </submittedName>
</protein>
<evidence type="ECO:0000313" key="4">
    <source>
        <dbReference type="EMBL" id="MBJ7633349.1"/>
    </source>
</evidence>
<dbReference type="AlphaFoldDB" id="A0A329G744"/>
<dbReference type="Proteomes" id="UP000808038">
    <property type="component" value="Unassembled WGS sequence"/>
</dbReference>
<feature type="domain" description="Glycosyl hydrolase family 13 catalytic" evidence="3">
    <location>
        <begin position="132"/>
        <end position="513"/>
    </location>
</feature>
<comment type="caution">
    <text evidence="5">The sequence shown here is derived from an EMBL/GenBank/DDBJ whole genome shotgun (WGS) entry which is preliminary data.</text>
</comment>
<dbReference type="GeneID" id="57979834"/>
<dbReference type="EMBL" id="JAAOCP010000015">
    <property type="protein sequence ID" value="MBJ7639714.1"/>
    <property type="molecule type" value="Genomic_DNA"/>
</dbReference>
<evidence type="ECO:0000313" key="6">
    <source>
        <dbReference type="Proteomes" id="UP000728106"/>
    </source>
</evidence>